<accession>A0A653LIT4</accession>
<name>A0A653LIT4_9FLAO</name>
<gene>
    <name evidence="1" type="ORF">MARI151_10033</name>
</gene>
<dbReference type="Proteomes" id="UP000430202">
    <property type="component" value="Unassembled WGS sequence"/>
</dbReference>
<dbReference type="AlphaFoldDB" id="A0A653LIT4"/>
<organism evidence="1 2">
    <name type="scientific">Maribacter litoralis</name>
    <dbReference type="NCBI Taxonomy" id="2059726"/>
    <lineage>
        <taxon>Bacteria</taxon>
        <taxon>Pseudomonadati</taxon>
        <taxon>Bacteroidota</taxon>
        <taxon>Flavobacteriia</taxon>
        <taxon>Flavobacteriales</taxon>
        <taxon>Flavobacteriaceae</taxon>
        <taxon>Maribacter</taxon>
    </lineage>
</organism>
<protein>
    <submittedName>
        <fullName evidence="1">Uncharacterized protein</fullName>
    </submittedName>
</protein>
<evidence type="ECO:0000313" key="1">
    <source>
        <dbReference type="EMBL" id="VXA92062.1"/>
    </source>
</evidence>
<sequence>MYYLKLTSNIPYNEYYETFTTSYNFMLDHSDFCSDRFRKS</sequence>
<keyword evidence="2" id="KW-1185">Reference proteome</keyword>
<reference evidence="1 2" key="1">
    <citation type="submission" date="2019-10" db="EMBL/GenBank/DDBJ databases">
        <authorList>
            <person name="Karimi E."/>
        </authorList>
    </citation>
    <scope>NUCLEOTIDE SEQUENCE [LARGE SCALE GENOMIC DNA]</scope>
    <source>
        <strain evidence="1">Maribacter sp. 151</strain>
    </source>
</reference>
<evidence type="ECO:0000313" key="2">
    <source>
        <dbReference type="Proteomes" id="UP000430202"/>
    </source>
</evidence>
<dbReference type="EMBL" id="CABWLR010000001">
    <property type="protein sequence ID" value="VXA92062.1"/>
    <property type="molecule type" value="Genomic_DNA"/>
</dbReference>
<proteinExistence type="predicted"/>